<keyword evidence="6" id="KW-1185">Reference proteome</keyword>
<dbReference type="InterPro" id="IPR002173">
    <property type="entry name" value="Carboh/pur_kinase_PfkB_CS"/>
</dbReference>
<gene>
    <name evidence="5" type="ORF">H2LOC_012025</name>
</gene>
<keyword evidence="2" id="KW-0808">Transferase</keyword>
<dbReference type="PANTHER" id="PTHR10584:SF166">
    <property type="entry name" value="RIBOKINASE"/>
    <property type="match status" value="1"/>
</dbReference>
<dbReference type="KEGG" id="mhey:H2LOC_012025"/>
<dbReference type="Proteomes" id="UP000309061">
    <property type="component" value="Chromosome"/>
</dbReference>
<dbReference type="SUPFAM" id="SSF53613">
    <property type="entry name" value="Ribokinase-like"/>
    <property type="match status" value="1"/>
</dbReference>
<dbReference type="Gene3D" id="3.40.1190.20">
    <property type="match status" value="1"/>
</dbReference>
<organism evidence="5 6">
    <name type="scientific">Methylocystis heyeri</name>
    <dbReference type="NCBI Taxonomy" id="391905"/>
    <lineage>
        <taxon>Bacteria</taxon>
        <taxon>Pseudomonadati</taxon>
        <taxon>Pseudomonadota</taxon>
        <taxon>Alphaproteobacteria</taxon>
        <taxon>Hyphomicrobiales</taxon>
        <taxon>Methylocystaceae</taxon>
        <taxon>Methylocystis</taxon>
    </lineage>
</organism>
<dbReference type="GO" id="GO:0006796">
    <property type="term" value="P:phosphate-containing compound metabolic process"/>
    <property type="evidence" value="ECO:0007669"/>
    <property type="project" value="UniProtKB-ARBA"/>
</dbReference>
<evidence type="ECO:0000256" key="1">
    <source>
        <dbReference type="ARBA" id="ARBA00010688"/>
    </source>
</evidence>
<dbReference type="PRINTS" id="PR00990">
    <property type="entry name" value="RIBOKINASE"/>
</dbReference>
<evidence type="ECO:0000256" key="2">
    <source>
        <dbReference type="ARBA" id="ARBA00022679"/>
    </source>
</evidence>
<comment type="similarity">
    <text evidence="1">Belongs to the carbohydrate kinase PfkB family.</text>
</comment>
<keyword evidence="3" id="KW-0418">Kinase</keyword>
<dbReference type="GO" id="GO:0016301">
    <property type="term" value="F:kinase activity"/>
    <property type="evidence" value="ECO:0007669"/>
    <property type="project" value="UniProtKB-KW"/>
</dbReference>
<dbReference type="InterPro" id="IPR002139">
    <property type="entry name" value="Ribo/fructo_kinase"/>
</dbReference>
<sequence length="277" mass="28887">MGGSICCLGSINADITLLLDRLPERHEKLAAQRAAIGGGGSAANTAVWLARQGARTRMLGWVGNDPLGAMALRDLAANGVDTRGVKLLPVASPFAVCLSPPDDKRIIFSPVVEAAWTPYDAMSFDEDVAWLHTTVCDAELLARARSLASARAFAISLELDGRYDPAFARAANVLFTNQDELARVLGTEDPVGFIAQRHKDDAAVWFVTQGEHGVCVIAAGEVSRVAFPPVEPIDRTGGGDAFNAGVIAALMSGSNAKAAAAAGLKLAAQAIGRLGAR</sequence>
<dbReference type="PANTHER" id="PTHR10584">
    <property type="entry name" value="SUGAR KINASE"/>
    <property type="match status" value="1"/>
</dbReference>
<dbReference type="EMBL" id="CP046052">
    <property type="protein sequence ID" value="QGM46366.1"/>
    <property type="molecule type" value="Genomic_DNA"/>
</dbReference>
<dbReference type="AlphaFoldDB" id="A0A6B8KDN5"/>
<evidence type="ECO:0000313" key="6">
    <source>
        <dbReference type="Proteomes" id="UP000309061"/>
    </source>
</evidence>
<name>A0A6B8KDN5_9HYPH</name>
<reference evidence="5 6" key="1">
    <citation type="submission" date="2019-11" db="EMBL/GenBank/DDBJ databases">
        <title>The genome sequence of Methylocystis heyeri.</title>
        <authorList>
            <person name="Oshkin I.Y."/>
            <person name="Miroshnikov K."/>
            <person name="Dedysh S.N."/>
        </authorList>
    </citation>
    <scope>NUCLEOTIDE SEQUENCE [LARGE SCALE GENOMIC DNA]</scope>
    <source>
        <strain evidence="5 6">H2</strain>
    </source>
</reference>
<dbReference type="OrthoDB" id="9775849at2"/>
<dbReference type="PROSITE" id="PS00583">
    <property type="entry name" value="PFKB_KINASES_1"/>
    <property type="match status" value="1"/>
</dbReference>
<dbReference type="RefSeq" id="WP_136496614.1">
    <property type="nucleotide sequence ID" value="NZ_CP046052.1"/>
</dbReference>
<evidence type="ECO:0000256" key="3">
    <source>
        <dbReference type="ARBA" id="ARBA00022777"/>
    </source>
</evidence>
<dbReference type="InterPro" id="IPR029056">
    <property type="entry name" value="Ribokinase-like"/>
</dbReference>
<evidence type="ECO:0000313" key="5">
    <source>
        <dbReference type="EMBL" id="QGM46366.1"/>
    </source>
</evidence>
<dbReference type="InterPro" id="IPR011611">
    <property type="entry name" value="PfkB_dom"/>
</dbReference>
<proteinExistence type="inferred from homology"/>
<feature type="domain" description="Carbohydrate kinase PfkB" evidence="4">
    <location>
        <begin position="4"/>
        <end position="276"/>
    </location>
</feature>
<accession>A0A6B8KDN5</accession>
<evidence type="ECO:0000259" key="4">
    <source>
        <dbReference type="Pfam" id="PF00294"/>
    </source>
</evidence>
<protein>
    <recommendedName>
        <fullName evidence="4">Carbohydrate kinase PfkB domain-containing protein</fullName>
    </recommendedName>
</protein>
<dbReference type="Pfam" id="PF00294">
    <property type="entry name" value="PfkB"/>
    <property type="match status" value="1"/>
</dbReference>